<evidence type="ECO:0000256" key="5">
    <source>
        <dbReference type="ARBA" id="ARBA00023267"/>
    </source>
</evidence>
<protein>
    <recommendedName>
        <fullName evidence="1">biotin carboxylase</fullName>
        <ecNumber evidence="1">6.3.4.14</ecNumber>
    </recommendedName>
</protein>
<dbReference type="Pfam" id="PF00289">
    <property type="entry name" value="Biotin_carb_N"/>
    <property type="match status" value="1"/>
</dbReference>
<dbReference type="SUPFAM" id="SSF52440">
    <property type="entry name" value="PreATP-grasp domain"/>
    <property type="match status" value="1"/>
</dbReference>
<dbReference type="InterPro" id="IPR016185">
    <property type="entry name" value="PreATP-grasp_dom_sf"/>
</dbReference>
<evidence type="ECO:0000256" key="4">
    <source>
        <dbReference type="ARBA" id="ARBA00022840"/>
    </source>
</evidence>
<dbReference type="EMBL" id="DYXR01000026">
    <property type="protein sequence ID" value="HJE76455.1"/>
    <property type="molecule type" value="Genomic_DNA"/>
</dbReference>
<evidence type="ECO:0000313" key="7">
    <source>
        <dbReference type="EMBL" id="HJE76455.1"/>
    </source>
</evidence>
<dbReference type="PANTHER" id="PTHR18866:SF33">
    <property type="entry name" value="METHYLCROTONOYL-COA CARBOXYLASE SUBUNIT ALPHA, MITOCHONDRIAL-RELATED"/>
    <property type="match status" value="1"/>
</dbReference>
<feature type="non-terminal residue" evidence="7">
    <location>
        <position position="98"/>
    </location>
</feature>
<evidence type="ECO:0000313" key="8">
    <source>
        <dbReference type="Proteomes" id="UP000743760"/>
    </source>
</evidence>
<accession>A0A9D2UK29</accession>
<feature type="domain" description="Biotin carboxylation" evidence="6">
    <location>
        <begin position="1"/>
        <end position="98"/>
    </location>
</feature>
<dbReference type="Gene3D" id="3.40.50.20">
    <property type="match status" value="1"/>
</dbReference>
<dbReference type="GO" id="GO:0004075">
    <property type="term" value="F:biotin carboxylase activity"/>
    <property type="evidence" value="ECO:0007669"/>
    <property type="project" value="UniProtKB-EC"/>
</dbReference>
<keyword evidence="3" id="KW-0547">Nucleotide-binding</keyword>
<dbReference type="InterPro" id="IPR050856">
    <property type="entry name" value="Biotin_carboxylase_complex"/>
</dbReference>
<evidence type="ECO:0000256" key="3">
    <source>
        <dbReference type="ARBA" id="ARBA00022741"/>
    </source>
</evidence>
<evidence type="ECO:0000256" key="2">
    <source>
        <dbReference type="ARBA" id="ARBA00022598"/>
    </source>
</evidence>
<sequence>MFTTVLIANRGEIALRVIRTCRQLGIRTVAVYSDADAHAAHVKAADTAVHLGPAAASESYLRIDKVIAAAQATGAEAIHPGYGFLSENAEFSAACADA</sequence>
<dbReference type="GO" id="GO:0005524">
    <property type="term" value="F:ATP binding"/>
    <property type="evidence" value="ECO:0007669"/>
    <property type="project" value="UniProtKB-KW"/>
</dbReference>
<dbReference type="AlphaFoldDB" id="A0A9D2UK29"/>
<gene>
    <name evidence="7" type="ORF">K8V74_00750</name>
</gene>
<evidence type="ECO:0000256" key="1">
    <source>
        <dbReference type="ARBA" id="ARBA00013263"/>
    </source>
</evidence>
<name>A0A9D2UK29_BREEP</name>
<keyword evidence="2" id="KW-0436">Ligase</keyword>
<dbReference type="PROSITE" id="PS50979">
    <property type="entry name" value="BC"/>
    <property type="match status" value="1"/>
</dbReference>
<dbReference type="InterPro" id="IPR011764">
    <property type="entry name" value="Biotin_carboxylation_dom"/>
</dbReference>
<evidence type="ECO:0000259" key="6">
    <source>
        <dbReference type="PROSITE" id="PS50979"/>
    </source>
</evidence>
<keyword evidence="4" id="KW-0067">ATP-binding</keyword>
<comment type="caution">
    <text evidence="7">The sequence shown here is derived from an EMBL/GenBank/DDBJ whole genome shotgun (WGS) entry which is preliminary data.</text>
</comment>
<dbReference type="InterPro" id="IPR005481">
    <property type="entry name" value="BC-like_N"/>
</dbReference>
<dbReference type="EC" id="6.3.4.14" evidence="1"/>
<keyword evidence="5" id="KW-0092">Biotin</keyword>
<proteinExistence type="predicted"/>
<reference evidence="7" key="2">
    <citation type="submission" date="2021-09" db="EMBL/GenBank/DDBJ databases">
        <authorList>
            <person name="Gilroy R."/>
        </authorList>
    </citation>
    <scope>NUCLEOTIDE SEQUENCE</scope>
    <source>
        <strain evidence="7">CHK139-4039</strain>
    </source>
</reference>
<dbReference type="PANTHER" id="PTHR18866">
    <property type="entry name" value="CARBOXYLASE:PYRUVATE/ACETYL-COA/PROPIONYL-COA CARBOXYLASE"/>
    <property type="match status" value="1"/>
</dbReference>
<reference evidence="7" key="1">
    <citation type="journal article" date="2021" name="PeerJ">
        <title>Extensive microbial diversity within the chicken gut microbiome revealed by metagenomics and culture.</title>
        <authorList>
            <person name="Gilroy R."/>
            <person name="Ravi A."/>
            <person name="Getino M."/>
            <person name="Pursley I."/>
            <person name="Horton D.L."/>
            <person name="Alikhan N.F."/>
            <person name="Baker D."/>
            <person name="Gharbi K."/>
            <person name="Hall N."/>
            <person name="Watson M."/>
            <person name="Adriaenssens E.M."/>
            <person name="Foster-Nyarko E."/>
            <person name="Jarju S."/>
            <person name="Secka A."/>
            <person name="Antonio M."/>
            <person name="Oren A."/>
            <person name="Chaudhuri R.R."/>
            <person name="La Ragione R."/>
            <person name="Hildebrand F."/>
            <person name="Pallen M.J."/>
        </authorList>
    </citation>
    <scope>NUCLEOTIDE SEQUENCE</scope>
    <source>
        <strain evidence="7">CHK139-4039</strain>
    </source>
</reference>
<dbReference type="Proteomes" id="UP000743760">
    <property type="component" value="Unassembled WGS sequence"/>
</dbReference>
<organism evidence="7 8">
    <name type="scientific">Brevibacterium epidermidis</name>
    <dbReference type="NCBI Taxonomy" id="1698"/>
    <lineage>
        <taxon>Bacteria</taxon>
        <taxon>Bacillati</taxon>
        <taxon>Actinomycetota</taxon>
        <taxon>Actinomycetes</taxon>
        <taxon>Micrococcales</taxon>
        <taxon>Brevibacteriaceae</taxon>
        <taxon>Brevibacterium</taxon>
    </lineage>
</organism>